<dbReference type="InterPro" id="IPR001128">
    <property type="entry name" value="Cyt_P450"/>
</dbReference>
<keyword evidence="6 11" id="KW-0560">Oxidoreductase</keyword>
<accession>C0PSF9</accession>
<dbReference type="GO" id="GO:0004497">
    <property type="term" value="F:monooxygenase activity"/>
    <property type="evidence" value="ECO:0007669"/>
    <property type="project" value="UniProtKB-KW"/>
</dbReference>
<keyword evidence="7 10" id="KW-0408">Iron</keyword>
<keyword evidence="4 10" id="KW-0349">Heme</keyword>
<evidence type="ECO:0000256" key="11">
    <source>
        <dbReference type="RuleBase" id="RU000461"/>
    </source>
</evidence>
<evidence type="ECO:0000256" key="12">
    <source>
        <dbReference type="SAM" id="Phobius"/>
    </source>
</evidence>
<evidence type="ECO:0008006" key="14">
    <source>
        <dbReference type="Google" id="ProtNLM"/>
    </source>
</evidence>
<keyword evidence="8 11" id="KW-0503">Monooxygenase</keyword>
<dbReference type="PROSITE" id="PS00086">
    <property type="entry name" value="CYTOCHROME_P450"/>
    <property type="match status" value="1"/>
</dbReference>
<feature type="binding site" description="axial binding residue" evidence="10">
    <location>
        <position position="466"/>
    </location>
    <ligand>
        <name>heme</name>
        <dbReference type="ChEBI" id="CHEBI:30413"/>
    </ligand>
    <ligandPart>
        <name>Fe</name>
        <dbReference type="ChEBI" id="CHEBI:18248"/>
    </ligandPart>
</feature>
<keyword evidence="12" id="KW-0812">Transmembrane</keyword>
<evidence type="ECO:0000256" key="6">
    <source>
        <dbReference type="ARBA" id="ARBA00023002"/>
    </source>
</evidence>
<dbReference type="InterPro" id="IPR036396">
    <property type="entry name" value="Cyt_P450_sf"/>
</dbReference>
<dbReference type="PANTHER" id="PTHR47943:SF2">
    <property type="entry name" value="CYTOCHROME P450"/>
    <property type="match status" value="1"/>
</dbReference>
<evidence type="ECO:0000313" key="13">
    <source>
        <dbReference type="EMBL" id="ACN40749.1"/>
    </source>
</evidence>
<evidence type="ECO:0000256" key="7">
    <source>
        <dbReference type="ARBA" id="ARBA00023004"/>
    </source>
</evidence>
<comment type="subcellular location">
    <subcellularLocation>
        <location evidence="2">Membrane</location>
    </subcellularLocation>
</comment>
<name>C0PSF9_PICSI</name>
<evidence type="ECO:0000256" key="8">
    <source>
        <dbReference type="ARBA" id="ARBA00023033"/>
    </source>
</evidence>
<evidence type="ECO:0000256" key="10">
    <source>
        <dbReference type="PIRSR" id="PIRSR602401-1"/>
    </source>
</evidence>
<keyword evidence="5 10" id="KW-0479">Metal-binding</keyword>
<evidence type="ECO:0000256" key="5">
    <source>
        <dbReference type="ARBA" id="ARBA00022723"/>
    </source>
</evidence>
<dbReference type="Pfam" id="PF00067">
    <property type="entry name" value="p450"/>
    <property type="match status" value="1"/>
</dbReference>
<dbReference type="CDD" id="cd11072">
    <property type="entry name" value="CYP71-like"/>
    <property type="match status" value="1"/>
</dbReference>
<dbReference type="GO" id="GO:0016020">
    <property type="term" value="C:membrane"/>
    <property type="evidence" value="ECO:0007669"/>
    <property type="project" value="UniProtKB-SubCell"/>
</dbReference>
<evidence type="ECO:0000256" key="9">
    <source>
        <dbReference type="ARBA" id="ARBA00023136"/>
    </source>
</evidence>
<reference evidence="13" key="1">
    <citation type="submission" date="2009-02" db="EMBL/GenBank/DDBJ databases">
        <title>Full length sequence-verified cDNA sequences from Sitka spruce (Picea sitchensis).</title>
        <authorList>
            <person name="Reid K.E."/>
            <person name="Liao N."/>
            <person name="Ralph S."/>
            <person name="Kolosova N."/>
            <person name="Oddy C."/>
            <person name="Moore R."/>
            <person name="Mayo M."/>
            <person name="Wagner S."/>
            <person name="King J."/>
            <person name="Yanchuk A."/>
            <person name="Holt R."/>
            <person name="Jones S."/>
            <person name="Marra M."/>
            <person name="Ritland C.E."/>
            <person name="Ritland K."/>
            <person name="Bohlmann J."/>
        </authorList>
    </citation>
    <scope>NUCLEOTIDE SEQUENCE</scope>
    <source>
        <tissue evidence="13">Bark</tissue>
    </source>
</reference>
<protein>
    <recommendedName>
        <fullName evidence="14">Cytochrome P450</fullName>
    </recommendedName>
</protein>
<feature type="transmembrane region" description="Helical" evidence="12">
    <location>
        <begin position="16"/>
        <end position="37"/>
    </location>
</feature>
<dbReference type="GO" id="GO:0016705">
    <property type="term" value="F:oxidoreductase activity, acting on paired donors, with incorporation or reduction of molecular oxygen"/>
    <property type="evidence" value="ECO:0007669"/>
    <property type="project" value="InterPro"/>
</dbReference>
<evidence type="ECO:0000256" key="2">
    <source>
        <dbReference type="ARBA" id="ARBA00004370"/>
    </source>
</evidence>
<evidence type="ECO:0000256" key="4">
    <source>
        <dbReference type="ARBA" id="ARBA00022617"/>
    </source>
</evidence>
<dbReference type="GO" id="GO:0005506">
    <property type="term" value="F:iron ion binding"/>
    <property type="evidence" value="ECO:0007669"/>
    <property type="project" value="InterPro"/>
</dbReference>
<evidence type="ECO:0000256" key="3">
    <source>
        <dbReference type="ARBA" id="ARBA00010617"/>
    </source>
</evidence>
<comment type="similarity">
    <text evidence="3 11">Belongs to the cytochrome P450 family.</text>
</comment>
<dbReference type="PANTHER" id="PTHR47943">
    <property type="entry name" value="CYTOCHROME P450 93A3-LIKE"/>
    <property type="match status" value="1"/>
</dbReference>
<dbReference type="EMBL" id="BT071283">
    <property type="protein sequence ID" value="ACN40749.1"/>
    <property type="molecule type" value="mRNA"/>
</dbReference>
<dbReference type="PRINTS" id="PR00463">
    <property type="entry name" value="EP450I"/>
</dbReference>
<keyword evidence="12" id="KW-1133">Transmembrane helix</keyword>
<dbReference type="InterPro" id="IPR002401">
    <property type="entry name" value="Cyt_P450_E_grp-I"/>
</dbReference>
<dbReference type="AlphaFoldDB" id="C0PSF9"/>
<keyword evidence="9 12" id="KW-0472">Membrane</keyword>
<sequence>MAEELGSVTRSQWEYAGFYIETLVALVVAWSFFIFIYGNKRRRLLLPPGPFPLPVIGNLHLLGELPHQALTALSLKYGPLMSLRLGSSALTLVISSGDIAKEFLTTHDRLFAGRPSSAASKYFTYNSSDVAFAPYGPYWRQMRKVCVLQLLSSRRIDSFRFIREEEVSAMILSIINSNSEYPQEDSRPLNISKTVSALTNAIICKMAFGRKYSDEDVIGSTGFDSLIKEILLLAGSFNIGDYIPYLAWMDHLRGLHRRLKNVHNTQDQFVEKVIDDHEVNAHNDPNVPRDLVDVLLAASAEKDMELQITRDNIKAVLFDMLVAGMDTSSTSIEWTMSEALRNPPVLQKLQDELERVVGMERMVRESDLPRLVYLQAVVKETLRLHPAGPFAIHSSLEDCTVLGYEIPRNTLIFFNLWAIGRNPKSWGEDVQSFKPERFLSEAEAGFIHKTHENFEWLPFGAGRRGCPGQQLATLVIELAVAQLLHCFNWRLPLNGQELDMTETFNGLTLPRAHELLALPTRRLPVL</sequence>
<dbReference type="GO" id="GO:0020037">
    <property type="term" value="F:heme binding"/>
    <property type="evidence" value="ECO:0007669"/>
    <property type="project" value="InterPro"/>
</dbReference>
<comment type="cofactor">
    <cofactor evidence="1 10">
        <name>heme</name>
        <dbReference type="ChEBI" id="CHEBI:30413"/>
    </cofactor>
</comment>
<dbReference type="SUPFAM" id="SSF48264">
    <property type="entry name" value="Cytochrome P450"/>
    <property type="match status" value="1"/>
</dbReference>
<organism evidence="13">
    <name type="scientific">Picea sitchensis</name>
    <name type="common">Sitka spruce</name>
    <name type="synonym">Pinus sitchensis</name>
    <dbReference type="NCBI Taxonomy" id="3332"/>
    <lineage>
        <taxon>Eukaryota</taxon>
        <taxon>Viridiplantae</taxon>
        <taxon>Streptophyta</taxon>
        <taxon>Embryophyta</taxon>
        <taxon>Tracheophyta</taxon>
        <taxon>Spermatophyta</taxon>
        <taxon>Pinopsida</taxon>
        <taxon>Pinidae</taxon>
        <taxon>Conifers I</taxon>
        <taxon>Pinales</taxon>
        <taxon>Pinaceae</taxon>
        <taxon>Picea</taxon>
    </lineage>
</organism>
<evidence type="ECO:0000256" key="1">
    <source>
        <dbReference type="ARBA" id="ARBA00001971"/>
    </source>
</evidence>
<dbReference type="PRINTS" id="PR00385">
    <property type="entry name" value="P450"/>
</dbReference>
<dbReference type="InterPro" id="IPR017972">
    <property type="entry name" value="Cyt_P450_CS"/>
</dbReference>
<proteinExistence type="evidence at transcript level"/>
<dbReference type="FunFam" id="1.10.630.10:FF:000011">
    <property type="entry name" value="Cytochrome P450 83B1"/>
    <property type="match status" value="1"/>
</dbReference>
<dbReference type="Gene3D" id="1.10.630.10">
    <property type="entry name" value="Cytochrome P450"/>
    <property type="match status" value="1"/>
</dbReference>